<dbReference type="Proteomes" id="UP000479000">
    <property type="component" value="Unassembled WGS sequence"/>
</dbReference>
<reference evidence="2 3" key="1">
    <citation type="submission" date="2020-02" db="EMBL/GenBank/DDBJ databases">
        <authorList>
            <person name="Ferguson B K."/>
        </authorList>
    </citation>
    <scope>NUCLEOTIDE SEQUENCE [LARGE SCALE GENOMIC DNA]</scope>
</reference>
<feature type="compositionally biased region" description="Basic and acidic residues" evidence="1">
    <location>
        <begin position="1197"/>
        <end position="1210"/>
    </location>
</feature>
<evidence type="ECO:0000313" key="2">
    <source>
        <dbReference type="EMBL" id="CAB0006349.1"/>
    </source>
</evidence>
<feature type="region of interest" description="Disordered" evidence="1">
    <location>
        <begin position="1"/>
        <end position="50"/>
    </location>
</feature>
<organism evidence="2 3">
    <name type="scientific">Nesidiocoris tenuis</name>
    <dbReference type="NCBI Taxonomy" id="355587"/>
    <lineage>
        <taxon>Eukaryota</taxon>
        <taxon>Metazoa</taxon>
        <taxon>Ecdysozoa</taxon>
        <taxon>Arthropoda</taxon>
        <taxon>Hexapoda</taxon>
        <taxon>Insecta</taxon>
        <taxon>Pterygota</taxon>
        <taxon>Neoptera</taxon>
        <taxon>Paraneoptera</taxon>
        <taxon>Hemiptera</taxon>
        <taxon>Heteroptera</taxon>
        <taxon>Panheteroptera</taxon>
        <taxon>Cimicomorpha</taxon>
        <taxon>Miridae</taxon>
        <taxon>Dicyphina</taxon>
        <taxon>Nesidiocoris</taxon>
    </lineage>
</organism>
<proteinExistence type="predicted"/>
<name>A0A6H5GYQ7_9HEMI</name>
<feature type="region of interest" description="Disordered" evidence="1">
    <location>
        <begin position="195"/>
        <end position="219"/>
    </location>
</feature>
<protein>
    <submittedName>
        <fullName evidence="2">Uncharacterized protein</fullName>
    </submittedName>
</protein>
<sequence length="1329" mass="146607">MGSRGSPGCDFPPISLQAESVTDFRKTPHVNSNRGEAKWQASGASRDTSDTLYSPIDGERCMPGKRMTEDFLTSGDAREKRIHHQPVSDYTKIQENKTNWTILGAPKNTQSSISIMVRFGNTSRADSASYPPVLTKCRSLAVPVSIEKREREGARRGKGQSERDNLGSEAAILFSNRFTIPKAWERNCTELNARSLETSSSPRSGDTKPQIPFFGNGSDDVETRVLSEGPHWQGLEREAGTQRGDGHWMNKATQQIDLGKQTLDQNIVMKVQHDSVITKAKVSSQRSNGLTLKSKLTLMSKSTLISKLNEILPQRKRFSIKRRTDDAVEVTSRKRFCHENGRSSHYIRKPEFHVEDVVKEASISVDTLEKQQPRLETLGGSCPPARPVESLPSIGKKPLPVNNVPLPEDGNCLPPPLNCPTDAPCEKSVENCSESDKKLGDATKNEIDGSPDQGVPSTSSVVLENHSLSSNITLRMITPANLASSTILCPTQSRSNASVNRLEPRKTPRIVVRSSNVALKKIETDIPKIALDDEFIAQQEKRWMNSSRSSKKSSGRNSALAGSPSPKKGYKTTISPAVDVVEKPTDSNLEPSEKEGPISVSKIQSVGEEFGSLNVDRTDATSSKVEVPNGESGVENSETPQNNCNKENSVRKSLANLDSTETYVQPHETLEASAEDHEIPGEQYPDLNSKDIQTSAGICGNSLNIDSSVAKKDTAVSVSPHQLKARGKMDSVELKNTSEYARSSKPQKGHVKVFDKSTTSNAIVRVESPGKVKASRESSILKPIVSSVNVPSKIVIKKAGRRNKDFKKSSALKEVSQRRTTRLAGLFNASKEKEVFTPSSKIRAQTETQITPERLESDSRRKSESDFSSKRENLVSRRAGCSPEILHIYSRDERDDAKNHCHEKPIPSSLSPLLNEETSKRESGSITSVPRRLPPKSILGERSGSNSFPQTGASDVSRIRLVDSVSKRPKRVWGKSETHSNSICVSEETCGMRSDELTPPKPLIIMRKSSDCNFSPRTSASVSVEHEPHCDLRKHELSGPVNTGRPAMWPPRRIDLDTVGNIYNCITSSFSPDDPRACRELSKMQKTIVHVCGIDWNPDAAEKLATSEMAESPKLLKLDVSAISPTGEKRKRAITVITSTPINRTEDPNLQRSPFALRSKSFGHSVELNSEKPPSGMEHRMVTRNRGRRTILLSSPLERRTGRPPREKRPSPALSGSPKENYSSRLLEVKRRKNPTDRPKSSKHTRETVESSKMLISPRSLRNVDRLRGEEIPAGEPKKLQTSPAENTLKPKLISLKPRNVNFSSFSASSSSSKVIYVGRNEASFRSND</sequence>
<evidence type="ECO:0000256" key="1">
    <source>
        <dbReference type="SAM" id="MobiDB-lite"/>
    </source>
</evidence>
<feature type="compositionally biased region" description="Basic and acidic residues" evidence="1">
    <location>
        <begin position="1234"/>
        <end position="1250"/>
    </location>
</feature>
<feature type="region of interest" description="Disordered" evidence="1">
    <location>
        <begin position="1143"/>
        <end position="1293"/>
    </location>
</feature>
<feature type="compositionally biased region" description="Basic and acidic residues" evidence="1">
    <location>
        <begin position="853"/>
        <end position="874"/>
    </location>
</feature>
<feature type="region of interest" description="Disordered" evidence="1">
    <location>
        <begin position="542"/>
        <end position="649"/>
    </location>
</feature>
<feature type="region of interest" description="Disordered" evidence="1">
    <location>
        <begin position="436"/>
        <end position="458"/>
    </location>
</feature>
<gene>
    <name evidence="2" type="ORF">NTEN_LOCUS11826</name>
</gene>
<feature type="compositionally biased region" description="Basic and acidic residues" evidence="1">
    <location>
        <begin position="1262"/>
        <end position="1279"/>
    </location>
</feature>
<evidence type="ECO:0000313" key="3">
    <source>
        <dbReference type="Proteomes" id="UP000479000"/>
    </source>
</evidence>
<feature type="compositionally biased region" description="Polar residues" evidence="1">
    <location>
        <begin position="195"/>
        <end position="204"/>
    </location>
</feature>
<feature type="compositionally biased region" description="Polar residues" evidence="1">
    <location>
        <begin position="837"/>
        <end position="851"/>
    </location>
</feature>
<feature type="region of interest" description="Disordered" evidence="1">
    <location>
        <begin position="834"/>
        <end position="874"/>
    </location>
</feature>
<feature type="compositionally biased region" description="Polar residues" evidence="1">
    <location>
        <begin position="634"/>
        <end position="647"/>
    </location>
</feature>
<accession>A0A6H5GYQ7</accession>
<feature type="compositionally biased region" description="Basic and acidic residues" evidence="1">
    <location>
        <begin position="580"/>
        <end position="596"/>
    </location>
</feature>
<dbReference type="EMBL" id="CADCXU010017605">
    <property type="protein sequence ID" value="CAB0006349.1"/>
    <property type="molecule type" value="Genomic_DNA"/>
</dbReference>
<keyword evidence="3" id="KW-1185">Reference proteome</keyword>
<feature type="compositionally biased region" description="Basic and acidic residues" evidence="1">
    <location>
        <begin position="896"/>
        <end position="905"/>
    </location>
</feature>
<feature type="compositionally biased region" description="Basic and acidic residues" evidence="1">
    <location>
        <begin position="436"/>
        <end position="447"/>
    </location>
</feature>
<feature type="region of interest" description="Disordered" evidence="1">
    <location>
        <begin position="896"/>
        <end position="955"/>
    </location>
</feature>
<feature type="compositionally biased region" description="Polar residues" evidence="1">
    <location>
        <begin position="943"/>
        <end position="954"/>
    </location>
</feature>